<proteinExistence type="predicted"/>
<evidence type="ECO:0000313" key="2">
    <source>
        <dbReference type="EMBL" id="AEO63874.1"/>
    </source>
</evidence>
<dbReference type="eggNOG" id="KOG1812">
    <property type="taxonomic scope" value="Eukaryota"/>
</dbReference>
<evidence type="ECO:0000313" key="3">
    <source>
        <dbReference type="Proteomes" id="UP000008181"/>
    </source>
</evidence>
<dbReference type="SUPFAM" id="SSF57850">
    <property type="entry name" value="RING/U-box"/>
    <property type="match status" value="1"/>
</dbReference>
<dbReference type="GO" id="GO:0005737">
    <property type="term" value="C:cytoplasm"/>
    <property type="evidence" value="ECO:0007669"/>
    <property type="project" value="TreeGrafter"/>
</dbReference>
<protein>
    <recommendedName>
        <fullName evidence="4">RING-type domain-containing protein</fullName>
    </recommendedName>
</protein>
<feature type="region of interest" description="Disordered" evidence="1">
    <location>
        <begin position="1084"/>
        <end position="1109"/>
    </location>
</feature>
<sequence length="1109" mass="122250">MAATQPELYDLLVVTDATASMYTFLRSLHSSLQDIIRVSALTACFSRVGVLAYRDYDQSENVTQWSGWYSSDGPSEISQDELLSFVAQLQPIGGDDWREATRSGLAHAYQVMRPDARTIIVIFADAPPHTELASHEWAVEQQALAQPDSYGGAGKLFADWTSVARTLTRGEKRAHVFSIIEADRNYFCETTSMFTYLSTQSGGVCLSIPPNSTSETISKLTVCLLLSWMGAAKQGAKLDTQPLAAQARYADAGDIDQFSSEKDASAVRYLPVSSRKADRDALRANMTRSLLSLDTLAHVVPRREHAIMDFARRYKADPGYQAFVIEQLADIIQSDVAAIALNPVFGTLWRTVCNDRLQPARDKLIASFSRQLDAVEDRAKKDRLKKWLEESYDWAGEILETINSVPEEERYPCVFLDPTVRFPRAEGGEDGVNGDGANNSMEFTRDELLEIGRSCDNRILRRLGRILTRLTYVASKEELPAHIKDVPEDEVPRIPMALAKPEHHAKFWKVLLHTVLPGTMLAPRPAALLAALAVRMAIQPLEDVAYTELMAWREKWNTLDIPETWNSSCLGLLLEADKKHQQRVAGQQPGASSDGQSILKPEDRRLFEALVDYKLLEMNMDTTLSAEVGWTPHKSRVAVGPVVVCKTCQLPRSVTVMAEDGVCGLCASPCECESPEAHDALITQGLSAAESDGNLATWVECFMAECRAQYVVYNTGKLNVRPKCHYCRQKSAVSRSDPKYTTLADAPCVTCTRCANRIIWPAAYRPADFDASAYLCPACADNHPTIVTQETTARALAAQNGTAWLLRNDDNTLFDPLSGRSVFHVVSTCTTDRSLIPSHVEVLPALSSTWTTPLTLTLNNKPLHNTRALLNSLADWITTRRVQSSTAQCTLCFTAHRHNAHNPSRTAGLRLACGGRRGCAQLICEPCMRGWYGLNRPGAPINVAALACPFCRRAPVARRVALPRGLQGLAGLADAVVERGEFVYAWCAGPCGMARRLAPRTCAAGAPEVEGWRCEECTEDGLEVRVKMCPACGVATEKVVGCDHISCPCGAHWCFNCGKNTGSIAETYAHMTAEHHTWFADGHEEDGDEEYEEGEDEEVDEGQDGMDWV</sequence>
<dbReference type="InterPro" id="IPR052969">
    <property type="entry name" value="Thr-specific_kinase-like"/>
</dbReference>
<organism evidence="2 3">
    <name type="scientific">Thermothielavioides terrestris (strain ATCC 38088 / NRRL 8126)</name>
    <name type="common">Thielavia terrestris</name>
    <dbReference type="NCBI Taxonomy" id="578455"/>
    <lineage>
        <taxon>Eukaryota</taxon>
        <taxon>Fungi</taxon>
        <taxon>Dikarya</taxon>
        <taxon>Ascomycota</taxon>
        <taxon>Pezizomycotina</taxon>
        <taxon>Sordariomycetes</taxon>
        <taxon>Sordariomycetidae</taxon>
        <taxon>Sordariales</taxon>
        <taxon>Chaetomiaceae</taxon>
        <taxon>Thermothielavioides</taxon>
        <taxon>Thermothielavioides terrestris</taxon>
    </lineage>
</organism>
<evidence type="ECO:0008006" key="4">
    <source>
        <dbReference type="Google" id="ProtNLM"/>
    </source>
</evidence>
<dbReference type="Pfam" id="PF26200">
    <property type="entry name" value="Rcat_RNF216"/>
    <property type="match status" value="1"/>
</dbReference>
<accession>G2QVU3</accession>
<dbReference type="Proteomes" id="UP000008181">
    <property type="component" value="Chromosome 1"/>
</dbReference>
<dbReference type="Gene3D" id="1.20.120.1750">
    <property type="match status" value="1"/>
</dbReference>
<dbReference type="RefSeq" id="XP_003650210.1">
    <property type="nucleotide sequence ID" value="XM_003650162.1"/>
</dbReference>
<dbReference type="HOGENOM" id="CLU_004581_1_0_1"/>
<dbReference type="GeneID" id="11521505"/>
<dbReference type="OrthoDB" id="1431934at2759"/>
<dbReference type="InterPro" id="IPR036465">
    <property type="entry name" value="vWFA_dom_sf"/>
</dbReference>
<dbReference type="GO" id="GO:0004674">
    <property type="term" value="F:protein serine/threonine kinase activity"/>
    <property type="evidence" value="ECO:0007669"/>
    <property type="project" value="TreeGrafter"/>
</dbReference>
<evidence type="ECO:0000256" key="1">
    <source>
        <dbReference type="SAM" id="MobiDB-lite"/>
    </source>
</evidence>
<dbReference type="PANTHER" id="PTHR47763:SF1">
    <property type="entry name" value="DUF659 DOMAIN-CONTAINING PROTEIN"/>
    <property type="match status" value="1"/>
</dbReference>
<dbReference type="AlphaFoldDB" id="G2QVU3"/>
<dbReference type="PANTHER" id="PTHR47763">
    <property type="entry name" value="ALPHA-PROTEIN KINASE VWKA"/>
    <property type="match status" value="1"/>
</dbReference>
<reference evidence="2 3" key="1">
    <citation type="journal article" date="2011" name="Nat. Biotechnol.">
        <title>Comparative genomic analysis of the thermophilic biomass-degrading fungi Myceliophthora thermophila and Thielavia terrestris.</title>
        <authorList>
            <person name="Berka R.M."/>
            <person name="Grigoriev I.V."/>
            <person name="Otillar R."/>
            <person name="Salamov A."/>
            <person name="Grimwood J."/>
            <person name="Reid I."/>
            <person name="Ishmael N."/>
            <person name="John T."/>
            <person name="Darmond C."/>
            <person name="Moisan M.-C."/>
            <person name="Henrissat B."/>
            <person name="Coutinho P.M."/>
            <person name="Lombard V."/>
            <person name="Natvig D.O."/>
            <person name="Lindquist E."/>
            <person name="Schmutz J."/>
            <person name="Lucas S."/>
            <person name="Harris P."/>
            <person name="Powlowski J."/>
            <person name="Bellemare A."/>
            <person name="Taylor D."/>
            <person name="Butler G."/>
            <person name="de Vries R.P."/>
            <person name="Allijn I.E."/>
            <person name="van den Brink J."/>
            <person name="Ushinsky S."/>
            <person name="Storms R."/>
            <person name="Powell A.J."/>
            <person name="Paulsen I.T."/>
            <person name="Elbourne L.D.H."/>
            <person name="Baker S.E."/>
            <person name="Magnuson J."/>
            <person name="LaBoissiere S."/>
            <person name="Clutterbuck A.J."/>
            <person name="Martinez D."/>
            <person name="Wogulis M."/>
            <person name="de Leon A.L."/>
            <person name="Rey M.W."/>
            <person name="Tsang A."/>
        </authorList>
    </citation>
    <scope>NUCLEOTIDE SEQUENCE [LARGE SCALE GENOMIC DNA]</scope>
    <source>
        <strain evidence="3">ATCC 38088 / NRRL 8126</strain>
    </source>
</reference>
<name>G2QVU3_THETT</name>
<keyword evidence="3" id="KW-1185">Reference proteome</keyword>
<dbReference type="KEGG" id="ttt:THITE_73838"/>
<gene>
    <name evidence="2" type="ORF">THITE_73838</name>
</gene>
<dbReference type="EMBL" id="CP003009">
    <property type="protein sequence ID" value="AEO63874.1"/>
    <property type="molecule type" value="Genomic_DNA"/>
</dbReference>
<dbReference type="SUPFAM" id="SSF53300">
    <property type="entry name" value="vWA-like"/>
    <property type="match status" value="1"/>
</dbReference>
<dbReference type="Gene3D" id="3.40.50.410">
    <property type="entry name" value="von Willebrand factor, type A domain"/>
    <property type="match status" value="1"/>
</dbReference>